<dbReference type="PANTHER" id="PTHR46182:SF1">
    <property type="entry name" value="DYSLEXIA-ASSOCIATED PROTEIN KIAA0319"/>
    <property type="match status" value="1"/>
</dbReference>
<dbReference type="InterPro" id="IPR013783">
    <property type="entry name" value="Ig-like_fold"/>
</dbReference>
<dbReference type="SUPFAM" id="SSF51126">
    <property type="entry name" value="Pectin lyase-like"/>
    <property type="match status" value="1"/>
</dbReference>
<accession>A0ABN1N1X8</accession>
<comment type="caution">
    <text evidence="2">The sequence shown here is derived from an EMBL/GenBank/DDBJ whole genome shotgun (WGS) entry which is preliminary data.</text>
</comment>
<feature type="signal peptide" evidence="1">
    <location>
        <begin position="1"/>
        <end position="20"/>
    </location>
</feature>
<dbReference type="Pfam" id="PF22352">
    <property type="entry name" value="K319L-like_PKD"/>
    <property type="match status" value="2"/>
</dbReference>
<dbReference type="InterPro" id="IPR029865">
    <property type="entry name" value="KIAA0319-like"/>
</dbReference>
<evidence type="ECO:0000313" key="3">
    <source>
        <dbReference type="Proteomes" id="UP001500469"/>
    </source>
</evidence>
<evidence type="ECO:0008006" key="4">
    <source>
        <dbReference type="Google" id="ProtNLM"/>
    </source>
</evidence>
<reference evidence="3" key="1">
    <citation type="journal article" date="2019" name="Int. J. Syst. Evol. Microbiol.">
        <title>The Global Catalogue of Microorganisms (GCM) 10K type strain sequencing project: providing services to taxonomists for standard genome sequencing and annotation.</title>
        <authorList>
            <consortium name="The Broad Institute Genomics Platform"/>
            <consortium name="The Broad Institute Genome Sequencing Center for Infectious Disease"/>
            <person name="Wu L."/>
            <person name="Ma J."/>
        </authorList>
    </citation>
    <scope>NUCLEOTIDE SEQUENCE [LARGE SCALE GENOMIC DNA]</scope>
    <source>
        <strain evidence="3">JCM 16112</strain>
    </source>
</reference>
<protein>
    <recommendedName>
        <fullName evidence="4">PKD domain-containing protein</fullName>
    </recommendedName>
</protein>
<feature type="chain" id="PRO_5046804875" description="PKD domain-containing protein" evidence="1">
    <location>
        <begin position="21"/>
        <end position="773"/>
    </location>
</feature>
<proteinExistence type="predicted"/>
<keyword evidence="3" id="KW-1185">Reference proteome</keyword>
<dbReference type="InterPro" id="IPR011050">
    <property type="entry name" value="Pectin_lyase_fold/virulence"/>
</dbReference>
<organism evidence="2 3">
    <name type="scientific">Algoriphagus jejuensis</name>
    <dbReference type="NCBI Taxonomy" id="419934"/>
    <lineage>
        <taxon>Bacteria</taxon>
        <taxon>Pseudomonadati</taxon>
        <taxon>Bacteroidota</taxon>
        <taxon>Cytophagia</taxon>
        <taxon>Cytophagales</taxon>
        <taxon>Cyclobacteriaceae</taxon>
        <taxon>Algoriphagus</taxon>
    </lineage>
</organism>
<evidence type="ECO:0000313" key="2">
    <source>
        <dbReference type="EMBL" id="GAA0879581.1"/>
    </source>
</evidence>
<dbReference type="Proteomes" id="UP001500469">
    <property type="component" value="Unassembled WGS sequence"/>
</dbReference>
<dbReference type="PANTHER" id="PTHR46182">
    <property type="entry name" value="FI19480P1"/>
    <property type="match status" value="1"/>
</dbReference>
<keyword evidence="1" id="KW-0732">Signal</keyword>
<dbReference type="RefSeq" id="WP_343852126.1">
    <property type="nucleotide sequence ID" value="NZ_BAAAFI010000014.1"/>
</dbReference>
<sequence>MKNLKSLGLILLFTAGLLGACDDKIPEPKNPLVADAGAEQELTMNSVTLLDGSQSVNATGKPVSYKWELMEKPEGAEVETSSMDKVAVEFSANKIGEYVFKLTVTYQSWTATDTVKLKVIAGGASKLEAKAGNDKEVALGNKVQLDGSESVNELGGAMQFTWEILQKPEGSIAEIRFTDDAVANFQPDKAGKYLIKLTVKAQSSVSFDLVEVTANTPTGGAQDPILISEDILADRILENIHVEKSQLFDYLVTKNVKVEAKLTVKPGVRIAFEAGSKLTIATDGTLIADNKLAETPIIFQGKTTDRGFWGGILIESGSEKNMLWGTEIRDAGQLGAALKLTPNAKATVFSSKIYHNTKLGVILEDNANFLEFKQNEVYDNTDGPLAIPAEKISAISSINTLRDGNIKVSPGRIDDGQEHIWPNFTSQYDVLEELLVTAGSTWAASDGAHINMANDKAIRIIQGSKIILFGLDGKPVIIEGMTKARGAWRGIYLDNSKGKVSNIFKAEIRHAGSNATSGQEAASLKIGANGSLTVSKTLFDQGKGNGLDATSNGISLVFDLNTIQNHDGHPIVVSTNLVESLDYTTAMENNGKPEVAVDGLIPIAVDGREVIWKGFYGGTSYVIKGLGKNLLIHSGMRLKQGVRIKMQPGSRIDVQDANGRLGYLHLEGGNGAPVVIQGTDETAGSWYGITYSTTHAQNVIRNARIFHGGKTMANNFSAAITVDNVPQGTLTVEKTVIGKSGQHGIAVAKSSNGALKTSELTFEGIPGNNLHIW</sequence>
<evidence type="ECO:0000256" key="1">
    <source>
        <dbReference type="SAM" id="SignalP"/>
    </source>
</evidence>
<name>A0ABN1N1X8_9BACT</name>
<dbReference type="CDD" id="cd00146">
    <property type="entry name" value="PKD"/>
    <property type="match status" value="1"/>
</dbReference>
<dbReference type="Gene3D" id="2.60.40.10">
    <property type="entry name" value="Immunoglobulins"/>
    <property type="match status" value="2"/>
</dbReference>
<gene>
    <name evidence="2" type="ORF">GCM10009119_25490</name>
</gene>
<dbReference type="PROSITE" id="PS51257">
    <property type="entry name" value="PROKAR_LIPOPROTEIN"/>
    <property type="match status" value="1"/>
</dbReference>
<dbReference type="EMBL" id="BAAAFI010000014">
    <property type="protein sequence ID" value="GAA0879581.1"/>
    <property type="molecule type" value="Genomic_DNA"/>
</dbReference>